<reference evidence="1" key="1">
    <citation type="journal article" date="2020" name="Fungal Divers.">
        <title>Resolving the Mortierellaceae phylogeny through synthesis of multi-gene phylogenetics and phylogenomics.</title>
        <authorList>
            <person name="Vandepol N."/>
            <person name="Liber J."/>
            <person name="Desiro A."/>
            <person name="Na H."/>
            <person name="Kennedy M."/>
            <person name="Barry K."/>
            <person name="Grigoriev I.V."/>
            <person name="Miller A.N."/>
            <person name="O'Donnell K."/>
            <person name="Stajich J.E."/>
            <person name="Bonito G."/>
        </authorList>
    </citation>
    <scope>NUCLEOTIDE SEQUENCE</scope>
    <source>
        <strain evidence="1">CK1249</strain>
    </source>
</reference>
<accession>A0A9P6ITX3</accession>
<proteinExistence type="predicted"/>
<dbReference type="EMBL" id="JAAAHY010001993">
    <property type="protein sequence ID" value="KAF9945811.1"/>
    <property type="molecule type" value="Genomic_DNA"/>
</dbReference>
<dbReference type="Proteomes" id="UP000738359">
    <property type="component" value="Unassembled WGS sequence"/>
</dbReference>
<dbReference type="AlphaFoldDB" id="A0A9P6ITX3"/>
<evidence type="ECO:0000313" key="2">
    <source>
        <dbReference type="Proteomes" id="UP000738359"/>
    </source>
</evidence>
<sequence>MCILCRSRPSTTYQHTKASRIIRNFQEFSEMNLFKKEGSGLLKATTMNLALYSQRLSIASNKASQWFEIVDSTRRAPSTSNKRVPEMSIKKYYPLTLLSSKLDTFVSRSYKFPFLVGGVTGSQALQQLDFCVVSTKHECSKAIASNCIFENVEYRFRVNGPVEGYLNIDGDVLKVMSSSKEASGLNLYKKAGWGLRVAHVRGDFMSVLATNGAGAVLTMEKFKENDARQWFQIVEGKKAEKPYRRF</sequence>
<evidence type="ECO:0000313" key="1">
    <source>
        <dbReference type="EMBL" id="KAF9945811.1"/>
    </source>
</evidence>
<organism evidence="1 2">
    <name type="scientific">Mortierella alpina</name>
    <name type="common">Oleaginous fungus</name>
    <name type="synonym">Mortierella renispora</name>
    <dbReference type="NCBI Taxonomy" id="64518"/>
    <lineage>
        <taxon>Eukaryota</taxon>
        <taxon>Fungi</taxon>
        <taxon>Fungi incertae sedis</taxon>
        <taxon>Mucoromycota</taxon>
        <taxon>Mortierellomycotina</taxon>
        <taxon>Mortierellomycetes</taxon>
        <taxon>Mortierellales</taxon>
        <taxon>Mortierellaceae</taxon>
        <taxon>Mortierella</taxon>
    </lineage>
</organism>
<gene>
    <name evidence="1" type="ORF">BGZ70_003561</name>
</gene>
<keyword evidence="2" id="KW-1185">Reference proteome</keyword>
<dbReference type="OrthoDB" id="2378580at2759"/>
<name>A0A9P6ITX3_MORAP</name>
<comment type="caution">
    <text evidence="1">The sequence shown here is derived from an EMBL/GenBank/DDBJ whole genome shotgun (WGS) entry which is preliminary data.</text>
</comment>
<protein>
    <submittedName>
        <fullName evidence="1">Uncharacterized protein</fullName>
    </submittedName>
</protein>